<dbReference type="PROSITE" id="PS51352">
    <property type="entry name" value="THIOREDOXIN_2"/>
    <property type="match status" value="1"/>
</dbReference>
<evidence type="ECO:0000256" key="4">
    <source>
        <dbReference type="ARBA" id="ARBA00023284"/>
    </source>
</evidence>
<evidence type="ECO:0000313" key="9">
    <source>
        <dbReference type="Proteomes" id="UP001485459"/>
    </source>
</evidence>
<evidence type="ECO:0000256" key="2">
    <source>
        <dbReference type="ARBA" id="ARBA00022748"/>
    </source>
</evidence>
<feature type="chain" id="PRO_5045820985" evidence="6">
    <location>
        <begin position="20"/>
        <end position="381"/>
    </location>
</feature>
<dbReference type="InterPro" id="IPR017937">
    <property type="entry name" value="Thioredoxin_CS"/>
</dbReference>
<dbReference type="InterPro" id="IPR025380">
    <property type="entry name" value="DUF4369"/>
</dbReference>
<dbReference type="InterPro" id="IPR036249">
    <property type="entry name" value="Thioredoxin-like_sf"/>
</dbReference>
<evidence type="ECO:0000259" key="7">
    <source>
        <dbReference type="PROSITE" id="PS51352"/>
    </source>
</evidence>
<reference evidence="9" key="1">
    <citation type="submission" date="2024-03" db="EMBL/GenBank/DDBJ databases">
        <title>Chitinophaga horti sp. nov., isolated from garden soil.</title>
        <authorList>
            <person name="Lee D.S."/>
            <person name="Han D.M."/>
            <person name="Baek J.H."/>
            <person name="Choi D.G."/>
            <person name="Jeon J.H."/>
            <person name="Jeon C.O."/>
        </authorList>
    </citation>
    <scope>NUCLEOTIDE SEQUENCE [LARGE SCALE GENOMIC DNA]</scope>
    <source>
        <strain evidence="9">GPA1</strain>
    </source>
</reference>
<keyword evidence="3" id="KW-1015">Disulfide bond</keyword>
<dbReference type="Pfam" id="PF00578">
    <property type="entry name" value="AhpC-TSA"/>
    <property type="match status" value="1"/>
</dbReference>
<evidence type="ECO:0000256" key="3">
    <source>
        <dbReference type="ARBA" id="ARBA00023157"/>
    </source>
</evidence>
<proteinExistence type="predicted"/>
<dbReference type="PANTHER" id="PTHR42852">
    <property type="entry name" value="THIOL:DISULFIDE INTERCHANGE PROTEIN DSBE"/>
    <property type="match status" value="1"/>
</dbReference>
<dbReference type="PANTHER" id="PTHR42852:SF6">
    <property type="entry name" value="THIOL:DISULFIDE INTERCHANGE PROTEIN DSBE"/>
    <property type="match status" value="1"/>
</dbReference>
<organism evidence="8 9">
    <name type="scientific">Chitinophaga pollutisoli</name>
    <dbReference type="NCBI Taxonomy" id="3133966"/>
    <lineage>
        <taxon>Bacteria</taxon>
        <taxon>Pseudomonadati</taxon>
        <taxon>Bacteroidota</taxon>
        <taxon>Chitinophagia</taxon>
        <taxon>Chitinophagales</taxon>
        <taxon>Chitinophagaceae</taxon>
        <taxon>Chitinophaga</taxon>
    </lineage>
</organism>
<accession>A0ABZ2YK77</accession>
<dbReference type="Gene3D" id="3.40.30.10">
    <property type="entry name" value="Glutaredoxin"/>
    <property type="match status" value="1"/>
</dbReference>
<dbReference type="PROSITE" id="PS00194">
    <property type="entry name" value="THIOREDOXIN_1"/>
    <property type="match status" value="1"/>
</dbReference>
<feature type="signal peptide" evidence="6">
    <location>
        <begin position="1"/>
        <end position="19"/>
    </location>
</feature>
<dbReference type="InterPro" id="IPR050553">
    <property type="entry name" value="Thioredoxin_ResA/DsbE_sf"/>
</dbReference>
<dbReference type="Pfam" id="PF14289">
    <property type="entry name" value="DUF4369"/>
    <property type="match status" value="1"/>
</dbReference>
<keyword evidence="2" id="KW-0201">Cytochrome c-type biogenesis</keyword>
<feature type="domain" description="Thioredoxin" evidence="7">
    <location>
        <begin position="243"/>
        <end position="381"/>
    </location>
</feature>
<keyword evidence="9" id="KW-1185">Reference proteome</keyword>
<keyword evidence="4" id="KW-0676">Redox-active center</keyword>
<dbReference type="CDD" id="cd02966">
    <property type="entry name" value="TlpA_like_family"/>
    <property type="match status" value="1"/>
</dbReference>
<evidence type="ECO:0000256" key="5">
    <source>
        <dbReference type="SAM" id="Coils"/>
    </source>
</evidence>
<comment type="subcellular location">
    <subcellularLocation>
        <location evidence="1">Cell envelope</location>
    </subcellularLocation>
</comment>
<name>A0ABZ2YK77_9BACT</name>
<dbReference type="InterPro" id="IPR013766">
    <property type="entry name" value="Thioredoxin_domain"/>
</dbReference>
<dbReference type="SUPFAM" id="SSF52833">
    <property type="entry name" value="Thioredoxin-like"/>
    <property type="match status" value="1"/>
</dbReference>
<protein>
    <submittedName>
        <fullName evidence="8">TlpA disulfide reductase family protein</fullName>
    </submittedName>
</protein>
<feature type="coiled-coil region" evidence="5">
    <location>
        <begin position="139"/>
        <end position="173"/>
    </location>
</feature>
<evidence type="ECO:0000256" key="6">
    <source>
        <dbReference type="SAM" id="SignalP"/>
    </source>
</evidence>
<keyword evidence="5" id="KW-0175">Coiled coil</keyword>
<gene>
    <name evidence="8" type="ORF">WJU16_19285</name>
</gene>
<evidence type="ECO:0000313" key="8">
    <source>
        <dbReference type="EMBL" id="WZN40116.1"/>
    </source>
</evidence>
<evidence type="ECO:0000256" key="1">
    <source>
        <dbReference type="ARBA" id="ARBA00004196"/>
    </source>
</evidence>
<dbReference type="EMBL" id="CP149822">
    <property type="protein sequence ID" value="WZN40116.1"/>
    <property type="molecule type" value="Genomic_DNA"/>
</dbReference>
<dbReference type="InterPro" id="IPR000866">
    <property type="entry name" value="AhpC/TSA"/>
</dbReference>
<dbReference type="Proteomes" id="UP001485459">
    <property type="component" value="Chromosome"/>
</dbReference>
<sequence length="381" mass="42955">MKKWILAAMLFSPAAMLFAQDKPDEKIKTYPFTVSGTVGEQSSPTKFYLRMRISGQFVIDSAVADDGRFTFKGRIPEPQQAQLFSVLPVSKEHPGGRKEVALLFIGKGTTKVHVPAADQKASADGTPEQDAFNDLNVLLRAVEKDQENAYNEYRKAREAKNDAKVRKAETRLEQIDASRTAIMQKYLKDNPSSPIGMFVLNQVAGYELDPETAEPLFRSLSKTVRRYPSAKEFEYRIDLAKKLALGNPALEFSQNDTTGAPITLASFRGKYVLVDFWASWCGPCRAENPNVVKAFEMYKDKGFTILGVSFDEKQDRWKQAIRQDKLTWTHVSDLKGWKNEVGKLYGIRAIPQNLLIDPEGRIIAKNLRAEELGRKLEELLP</sequence>
<dbReference type="RefSeq" id="WP_341835049.1">
    <property type="nucleotide sequence ID" value="NZ_CP149822.1"/>
</dbReference>
<keyword evidence="6" id="KW-0732">Signal</keyword>